<keyword evidence="2 5" id="KW-0689">Ribosomal protein</keyword>
<dbReference type="RefSeq" id="WP_023276829.1">
    <property type="nucleotide sequence ID" value="NZ_CP097562.1"/>
</dbReference>
<keyword evidence="5" id="KW-0694">RNA-binding</keyword>
<evidence type="ECO:0000256" key="4">
    <source>
        <dbReference type="ARBA" id="ARBA00035206"/>
    </source>
</evidence>
<comment type="similarity">
    <text evidence="1 5">Belongs to the universal ribosomal protein uL24 family.</text>
</comment>
<evidence type="ECO:0000256" key="1">
    <source>
        <dbReference type="ARBA" id="ARBA00010618"/>
    </source>
</evidence>
<keyword evidence="8" id="KW-1185">Reference proteome</keyword>
<feature type="domain" description="Large ribosomal subunit protein uL24 C-terminal" evidence="6">
    <location>
        <begin position="42"/>
        <end position="106"/>
    </location>
</feature>
<evidence type="ECO:0000259" key="6">
    <source>
        <dbReference type="Pfam" id="PF17136"/>
    </source>
</evidence>
<evidence type="ECO:0000313" key="8">
    <source>
        <dbReference type="Proteomes" id="UP000017429"/>
    </source>
</evidence>
<dbReference type="GO" id="GO:0003735">
    <property type="term" value="F:structural constituent of ribosome"/>
    <property type="evidence" value="ECO:0007669"/>
    <property type="project" value="InterPro"/>
</dbReference>
<dbReference type="InterPro" id="IPR003256">
    <property type="entry name" value="Ribosomal_uL24"/>
</dbReference>
<evidence type="ECO:0000256" key="3">
    <source>
        <dbReference type="ARBA" id="ARBA00023274"/>
    </source>
</evidence>
<reference evidence="7" key="2">
    <citation type="submission" date="2022-05" db="EMBL/GenBank/DDBJ databases">
        <authorList>
            <person name="Proctor A.L."/>
            <person name="Phillips G.J."/>
            <person name="Wannemuehler M.J."/>
        </authorList>
    </citation>
    <scope>NUCLEOTIDE SEQUENCE</scope>
    <source>
        <strain evidence="7">ASF457</strain>
    </source>
</reference>
<protein>
    <recommendedName>
        <fullName evidence="4 5">Large ribosomal subunit protein uL24</fullName>
    </recommendedName>
</protein>
<dbReference type="InterPro" id="IPR008991">
    <property type="entry name" value="Translation_prot_SH3-like_sf"/>
</dbReference>
<reference evidence="7" key="1">
    <citation type="journal article" date="2014" name="Genome Announc.">
        <title>Draft genome sequences of the altered schaedler flora, a defined bacterial community from gnotobiotic mice.</title>
        <authorList>
            <person name="Wannemuehler M.J."/>
            <person name="Overstreet A.M."/>
            <person name="Ward D.V."/>
            <person name="Phillips G.J."/>
        </authorList>
    </citation>
    <scope>NUCLEOTIDE SEQUENCE</scope>
    <source>
        <strain evidence="7">ASF457</strain>
    </source>
</reference>
<keyword evidence="3 5" id="KW-0687">Ribonucleoprotein</keyword>
<dbReference type="eggNOG" id="COG0198">
    <property type="taxonomic scope" value="Bacteria"/>
</dbReference>
<reference evidence="7" key="3">
    <citation type="submission" date="2022-06" db="EMBL/GenBank/DDBJ databases">
        <title>Resources to Facilitate Use of the Altered Schaedler Flora (ASF) Mouse Model to Study Microbiome Function.</title>
        <authorList>
            <person name="Proctor A."/>
            <person name="Parvinroo S."/>
            <person name="Richie T."/>
            <person name="Jia X."/>
            <person name="Lee S.T.M."/>
            <person name="Karp P.D."/>
            <person name="Paley S."/>
            <person name="Kostic A.D."/>
            <person name="Pierre J.F."/>
            <person name="Wannemuehler M.J."/>
            <person name="Phillips G.J."/>
        </authorList>
    </citation>
    <scope>NUCLEOTIDE SEQUENCE</scope>
    <source>
        <strain evidence="7">ASF457</strain>
    </source>
</reference>
<comment type="function">
    <text evidence="5">One of the proteins that surrounds the polypeptide exit tunnel on the outside of the subunit.</text>
</comment>
<dbReference type="HAMAP" id="MF_01326_B">
    <property type="entry name" value="Ribosomal_uL24_B"/>
    <property type="match status" value="1"/>
</dbReference>
<dbReference type="KEGG" id="msch:N508_001892"/>
<dbReference type="GO" id="GO:0019843">
    <property type="term" value="F:rRNA binding"/>
    <property type="evidence" value="ECO:0007669"/>
    <property type="project" value="UniProtKB-UniRule"/>
</dbReference>
<dbReference type="SUPFAM" id="SSF50104">
    <property type="entry name" value="Translation proteins SH3-like domain"/>
    <property type="match status" value="1"/>
</dbReference>
<dbReference type="NCBIfam" id="TIGR01079">
    <property type="entry name" value="rplX_bact"/>
    <property type="match status" value="1"/>
</dbReference>
<dbReference type="GO" id="GO:1990904">
    <property type="term" value="C:ribonucleoprotein complex"/>
    <property type="evidence" value="ECO:0007669"/>
    <property type="project" value="UniProtKB-KW"/>
</dbReference>
<keyword evidence="5" id="KW-0699">rRNA-binding</keyword>
<dbReference type="GO" id="GO:0005840">
    <property type="term" value="C:ribosome"/>
    <property type="evidence" value="ECO:0007669"/>
    <property type="project" value="UniProtKB-KW"/>
</dbReference>
<dbReference type="InterPro" id="IPR057264">
    <property type="entry name" value="Ribosomal_uL24_C"/>
</dbReference>
<sequence length="109" mass="12258">MPIKYKLKKDDPVVVIAGKNKKTVSKIISLDKEKGQVVVENVNVVKRHTRPNQTNPDGGIVEKNMPFSISNVMYHCSNCKTGVRLGVKFLENGKKVRYCKKCNEVIDKA</sequence>
<organism evidence="7 8">
    <name type="scientific">Mucispirillum schaedleri ASF457</name>
    <dbReference type="NCBI Taxonomy" id="1379858"/>
    <lineage>
        <taxon>Bacteria</taxon>
        <taxon>Pseudomonadati</taxon>
        <taxon>Deferribacterota</taxon>
        <taxon>Deferribacteres</taxon>
        <taxon>Deferribacterales</taxon>
        <taxon>Mucispirillaceae</taxon>
        <taxon>Mucispirillum</taxon>
    </lineage>
</organism>
<dbReference type="InterPro" id="IPR014722">
    <property type="entry name" value="Rib_uL2_dom2"/>
</dbReference>
<dbReference type="PANTHER" id="PTHR12903">
    <property type="entry name" value="MITOCHONDRIAL RIBOSOMAL PROTEIN L24"/>
    <property type="match status" value="1"/>
</dbReference>
<dbReference type="Gene3D" id="2.30.30.30">
    <property type="match status" value="1"/>
</dbReference>
<gene>
    <name evidence="5 7" type="primary">rplX</name>
    <name evidence="7" type="ORF">N508_001892</name>
</gene>
<dbReference type="AlphaFoldDB" id="V2QCM8"/>
<name>V2QCM8_9BACT</name>
<dbReference type="Proteomes" id="UP000017429">
    <property type="component" value="Chromosome"/>
</dbReference>
<accession>V2QCM8</accession>
<dbReference type="Pfam" id="PF17136">
    <property type="entry name" value="ribosomal_L24"/>
    <property type="match status" value="1"/>
</dbReference>
<comment type="function">
    <text evidence="5">One of two assembly initiator proteins, it binds directly to the 5'-end of the 23S rRNA, where it nucleates assembly of the 50S subunit.</text>
</comment>
<proteinExistence type="inferred from homology"/>
<dbReference type="EMBL" id="CP097562">
    <property type="protein sequence ID" value="USF24799.1"/>
    <property type="molecule type" value="Genomic_DNA"/>
</dbReference>
<dbReference type="CDD" id="cd06089">
    <property type="entry name" value="KOW_RPL26"/>
    <property type="match status" value="1"/>
</dbReference>
<comment type="subunit">
    <text evidence="5">Part of the 50S ribosomal subunit.</text>
</comment>
<evidence type="ECO:0000256" key="2">
    <source>
        <dbReference type="ARBA" id="ARBA00022980"/>
    </source>
</evidence>
<dbReference type="InterPro" id="IPR041988">
    <property type="entry name" value="Ribosomal_uL24_KOW"/>
</dbReference>
<dbReference type="GO" id="GO:0006412">
    <property type="term" value="P:translation"/>
    <property type="evidence" value="ECO:0007669"/>
    <property type="project" value="UniProtKB-UniRule"/>
</dbReference>
<evidence type="ECO:0000256" key="5">
    <source>
        <dbReference type="HAMAP-Rule" id="MF_01326"/>
    </source>
</evidence>
<evidence type="ECO:0000313" key="7">
    <source>
        <dbReference type="EMBL" id="USF24799.1"/>
    </source>
</evidence>